<protein>
    <submittedName>
        <fullName evidence="1">Uncharacterized protein</fullName>
    </submittedName>
</protein>
<dbReference type="EMBL" id="BMNY01000001">
    <property type="protein sequence ID" value="GGM72751.1"/>
    <property type="molecule type" value="Genomic_DNA"/>
</dbReference>
<reference evidence="1" key="1">
    <citation type="journal article" date="2014" name="Int. J. Syst. Evol. Microbiol.">
        <title>Complete genome sequence of Corynebacterium casei LMG S-19264T (=DSM 44701T), isolated from a smear-ripened cheese.</title>
        <authorList>
            <consortium name="US DOE Joint Genome Institute (JGI-PGF)"/>
            <person name="Walter F."/>
            <person name="Albersmeier A."/>
            <person name="Kalinowski J."/>
            <person name="Ruckert C."/>
        </authorList>
    </citation>
    <scope>NUCLEOTIDE SEQUENCE</scope>
    <source>
        <strain evidence="1">JCM 13583</strain>
    </source>
</reference>
<comment type="caution">
    <text evidence="1">The sequence shown here is derived from an EMBL/GenBank/DDBJ whole genome shotgun (WGS) entry which is preliminary data.</text>
</comment>
<name>A0AA37BR19_9ARCH</name>
<organism evidence="1 2">
    <name type="scientific">Thermogymnomonas acidicola</name>
    <dbReference type="NCBI Taxonomy" id="399579"/>
    <lineage>
        <taxon>Archaea</taxon>
        <taxon>Methanobacteriati</taxon>
        <taxon>Thermoplasmatota</taxon>
        <taxon>Thermoplasmata</taxon>
        <taxon>Thermoplasmatales</taxon>
        <taxon>Thermogymnomonas</taxon>
    </lineage>
</organism>
<keyword evidence="2" id="KW-1185">Reference proteome</keyword>
<dbReference type="RefSeq" id="WP_188680608.1">
    <property type="nucleotide sequence ID" value="NZ_BMNY01000001.1"/>
</dbReference>
<proteinExistence type="predicted"/>
<dbReference type="Proteomes" id="UP000632195">
    <property type="component" value="Unassembled WGS sequence"/>
</dbReference>
<evidence type="ECO:0000313" key="1">
    <source>
        <dbReference type="EMBL" id="GGM72751.1"/>
    </source>
</evidence>
<reference evidence="1" key="2">
    <citation type="submission" date="2022-09" db="EMBL/GenBank/DDBJ databases">
        <authorList>
            <person name="Sun Q."/>
            <person name="Ohkuma M."/>
        </authorList>
    </citation>
    <scope>NUCLEOTIDE SEQUENCE</scope>
    <source>
        <strain evidence="1">JCM 13583</strain>
    </source>
</reference>
<evidence type="ECO:0000313" key="2">
    <source>
        <dbReference type="Proteomes" id="UP000632195"/>
    </source>
</evidence>
<dbReference type="AlphaFoldDB" id="A0AA37BR19"/>
<accession>A0AA37BR19</accession>
<sequence length="277" mass="32535">MSIDERTIVADVKSYIDSLDGFRAEVEEHAEKIKRMDLTIYYGRRLICTAEFKRPTTIEGKTPRNFDVVMDAFLKASNKNPPPRFFVTSNFNETILWDNSDTTKPVMARDVYTIYLERKINNDEDFEDDEVREEIKRKMQGLVSYIKELYEGTKKAHYKPLGESFILGLNAHLESAASVIKRHVPDKVLQKWWKDQGYVPKVTFDDSDREKIAKYSLYVLANKVVFYYVLRRMFPAIRKIDANKEGIDDLKAELGFMLQRREEGVRRLRNRIRGKRG</sequence>
<gene>
    <name evidence="1" type="ORF">GCM10007108_08590</name>
</gene>